<dbReference type="NCBIfam" id="TIGR00275">
    <property type="entry name" value="aminoacetone oxidase family FAD-binding enzyme"/>
    <property type="match status" value="1"/>
</dbReference>
<dbReference type="InterPro" id="IPR004792">
    <property type="entry name" value="BaiN-like"/>
</dbReference>
<dbReference type="InterPro" id="IPR055178">
    <property type="entry name" value="RsdA/BaiN/AoA(So)-like_dom"/>
</dbReference>
<evidence type="ECO:0000313" key="8">
    <source>
        <dbReference type="Proteomes" id="UP000326354"/>
    </source>
</evidence>
<feature type="domain" description="RsdA/BaiN/AoA(So)-like Rossmann fold-like" evidence="5">
    <location>
        <begin position="5"/>
        <end position="399"/>
    </location>
</feature>
<dbReference type="Pfam" id="PF03486">
    <property type="entry name" value="HI0933_like"/>
    <property type="match status" value="1"/>
</dbReference>
<dbReference type="EMBL" id="AP019860">
    <property type="protein sequence ID" value="BBM88284.1"/>
    <property type="molecule type" value="Genomic_DNA"/>
</dbReference>
<proteinExistence type="predicted"/>
<evidence type="ECO:0000256" key="4">
    <source>
        <dbReference type="SAM" id="SignalP"/>
    </source>
</evidence>
<dbReference type="InterPro" id="IPR023166">
    <property type="entry name" value="BaiN-like_dom_sf"/>
</dbReference>
<dbReference type="Gene3D" id="3.50.50.60">
    <property type="entry name" value="FAD/NAD(P)-binding domain"/>
    <property type="match status" value="1"/>
</dbReference>
<dbReference type="SUPFAM" id="SSF160996">
    <property type="entry name" value="HI0933 insert domain-like"/>
    <property type="match status" value="1"/>
</dbReference>
<keyword evidence="3" id="KW-0274">FAD</keyword>
<dbReference type="AlphaFoldDB" id="A0A5S9IUR3"/>
<evidence type="ECO:0000259" key="5">
    <source>
        <dbReference type="Pfam" id="PF03486"/>
    </source>
</evidence>
<reference evidence="7 8" key="1">
    <citation type="submission" date="2019-08" db="EMBL/GenBank/DDBJ databases">
        <title>Complete genome sequence of Candidatus Uab amorphum.</title>
        <authorList>
            <person name="Shiratori T."/>
            <person name="Suzuki S."/>
            <person name="Kakizawa Y."/>
            <person name="Ishida K."/>
        </authorList>
    </citation>
    <scope>NUCLEOTIDE SEQUENCE [LARGE SCALE GENOMIC DNA]</scope>
    <source>
        <strain evidence="7 8">SRT547</strain>
    </source>
</reference>
<dbReference type="KEGG" id="uam:UABAM_06705"/>
<dbReference type="Proteomes" id="UP000326354">
    <property type="component" value="Chromosome"/>
</dbReference>
<dbReference type="RefSeq" id="WP_152021902.1">
    <property type="nucleotide sequence ID" value="NZ_AP019860.1"/>
</dbReference>
<evidence type="ECO:0000256" key="2">
    <source>
        <dbReference type="ARBA" id="ARBA00022630"/>
    </source>
</evidence>
<evidence type="ECO:0000256" key="3">
    <source>
        <dbReference type="ARBA" id="ARBA00022827"/>
    </source>
</evidence>
<feature type="domain" description="RsdA/BaiN/AoA(So)-like insert" evidence="6">
    <location>
        <begin position="192"/>
        <end position="346"/>
    </location>
</feature>
<organism evidence="7 8">
    <name type="scientific">Uabimicrobium amorphum</name>
    <dbReference type="NCBI Taxonomy" id="2596890"/>
    <lineage>
        <taxon>Bacteria</taxon>
        <taxon>Pseudomonadati</taxon>
        <taxon>Planctomycetota</taxon>
        <taxon>Candidatus Uabimicrobiia</taxon>
        <taxon>Candidatus Uabimicrobiales</taxon>
        <taxon>Candidatus Uabimicrobiaceae</taxon>
        <taxon>Candidatus Uabimicrobium</taxon>
    </lineage>
</organism>
<gene>
    <name evidence="7" type="ORF">UABAM_06705</name>
</gene>
<keyword evidence="8" id="KW-1185">Reference proteome</keyword>
<dbReference type="Gene3D" id="1.10.8.260">
    <property type="entry name" value="HI0933 insert domain-like"/>
    <property type="match status" value="1"/>
</dbReference>
<feature type="chain" id="PRO_5025020381" evidence="4">
    <location>
        <begin position="22"/>
        <end position="406"/>
    </location>
</feature>
<dbReference type="PANTHER" id="PTHR42887">
    <property type="entry name" value="OS12G0638800 PROTEIN"/>
    <property type="match status" value="1"/>
</dbReference>
<feature type="signal peptide" evidence="4">
    <location>
        <begin position="1"/>
        <end position="21"/>
    </location>
</feature>
<dbReference type="PANTHER" id="PTHR42887:SF2">
    <property type="entry name" value="OS12G0638800 PROTEIN"/>
    <property type="match status" value="1"/>
</dbReference>
<protein>
    <submittedName>
        <fullName evidence="7">HI0933 family flavoprotein YhiN</fullName>
    </submittedName>
</protein>
<evidence type="ECO:0000259" key="6">
    <source>
        <dbReference type="Pfam" id="PF22780"/>
    </source>
</evidence>
<comment type="cofactor">
    <cofactor evidence="1">
        <name>FAD</name>
        <dbReference type="ChEBI" id="CHEBI:57692"/>
    </cofactor>
</comment>
<dbReference type="Gene3D" id="2.40.30.10">
    <property type="entry name" value="Translation factors"/>
    <property type="match status" value="1"/>
</dbReference>
<evidence type="ECO:0000256" key="1">
    <source>
        <dbReference type="ARBA" id="ARBA00001974"/>
    </source>
</evidence>
<sequence>MTKYTTIIIGAGAAGMMTAIAAASHGAKHILVVNATPRLGLKILMSGGGRCNITNAKLQYPKFYGASQNAIKKIIKQFPPQKVIDFFEEEGLKTKIEEPWYKYFPVDNKAKSVLDTLLNKLKKLHVQIEYPVVVDEFSFREGVWNVTAQDKQYCCDYLVIASGGFSYPHTGSDGKLWQNLQQMGIKMQKPIPALTPVKTQNILFHKLKGLSLPCQIMVKRQQKTVQQEHNSVLFTHFGLSGPGILNISHWFTQQNTDTTLVLNFLPEYQRDVFEKELMQQPHNTKIVNFLHKFFQRRLGETLVAMSCSLEQTVGQLTKKQRKSLLNNIFAQNFQVTDTLGYKKAEVTSGGVEFSELDLKTMELKNFPQLYVVGEIVNVHGDIGGYNFQWAWSSGWVCGKAIASKSF</sequence>
<dbReference type="Pfam" id="PF22780">
    <property type="entry name" value="HI0933_like_1st"/>
    <property type="match status" value="1"/>
</dbReference>
<dbReference type="InterPro" id="IPR057661">
    <property type="entry name" value="RsdA/BaiN/AoA(So)_Rossmann"/>
</dbReference>
<evidence type="ECO:0000313" key="7">
    <source>
        <dbReference type="EMBL" id="BBM88284.1"/>
    </source>
</evidence>
<name>A0A5S9IUR3_UABAM</name>
<accession>A0A5S9IUR3</accession>
<dbReference type="PRINTS" id="PR00411">
    <property type="entry name" value="PNDRDTASEI"/>
</dbReference>
<dbReference type="InterPro" id="IPR036188">
    <property type="entry name" value="FAD/NAD-bd_sf"/>
</dbReference>
<dbReference type="SUPFAM" id="SSF51905">
    <property type="entry name" value="FAD/NAD(P)-binding domain"/>
    <property type="match status" value="1"/>
</dbReference>
<dbReference type="OrthoDB" id="9773233at2"/>
<keyword evidence="2" id="KW-0285">Flavoprotein</keyword>
<keyword evidence="4" id="KW-0732">Signal</keyword>